<organism evidence="1">
    <name type="scientific">Anguilla anguilla</name>
    <name type="common">European freshwater eel</name>
    <name type="synonym">Muraena anguilla</name>
    <dbReference type="NCBI Taxonomy" id="7936"/>
    <lineage>
        <taxon>Eukaryota</taxon>
        <taxon>Metazoa</taxon>
        <taxon>Chordata</taxon>
        <taxon>Craniata</taxon>
        <taxon>Vertebrata</taxon>
        <taxon>Euteleostomi</taxon>
        <taxon>Actinopterygii</taxon>
        <taxon>Neopterygii</taxon>
        <taxon>Teleostei</taxon>
        <taxon>Anguilliformes</taxon>
        <taxon>Anguillidae</taxon>
        <taxon>Anguilla</taxon>
    </lineage>
</organism>
<dbReference type="EMBL" id="GBXM01087179">
    <property type="protein sequence ID" value="JAH21398.1"/>
    <property type="molecule type" value="Transcribed_RNA"/>
</dbReference>
<reference evidence="1" key="2">
    <citation type="journal article" date="2015" name="Fish Shellfish Immunol.">
        <title>Early steps in the European eel (Anguilla anguilla)-Vibrio vulnificus interaction in the gills: Role of the RtxA13 toxin.</title>
        <authorList>
            <person name="Callol A."/>
            <person name="Pajuelo D."/>
            <person name="Ebbesson L."/>
            <person name="Teles M."/>
            <person name="MacKenzie S."/>
            <person name="Amaro C."/>
        </authorList>
    </citation>
    <scope>NUCLEOTIDE SEQUENCE</scope>
</reference>
<name>A0A0E9QZ90_ANGAN</name>
<reference evidence="1" key="1">
    <citation type="submission" date="2014-11" db="EMBL/GenBank/DDBJ databases">
        <authorList>
            <person name="Amaro Gonzalez C."/>
        </authorList>
    </citation>
    <scope>NUCLEOTIDE SEQUENCE</scope>
</reference>
<accession>A0A0E9QZ90</accession>
<protein>
    <submittedName>
        <fullName evidence="1">Uncharacterized protein</fullName>
    </submittedName>
</protein>
<evidence type="ECO:0000313" key="1">
    <source>
        <dbReference type="EMBL" id="JAH21398.1"/>
    </source>
</evidence>
<dbReference type="AlphaFoldDB" id="A0A0E9QZ90"/>
<proteinExistence type="predicted"/>
<sequence>MWEHHTVITSLRRCSYFVFLLEQILIQKLAQPRHLPA</sequence>